<evidence type="ECO:0000256" key="3">
    <source>
        <dbReference type="ARBA" id="ARBA00022679"/>
    </source>
</evidence>
<dbReference type="AlphaFoldDB" id="A0A7G2ECX7"/>
<dbReference type="PROSITE" id="PS50089">
    <property type="entry name" value="ZF_RING_2"/>
    <property type="match status" value="1"/>
</dbReference>
<evidence type="ECO:0000256" key="9">
    <source>
        <dbReference type="SAM" id="MobiDB-lite"/>
    </source>
</evidence>
<keyword evidence="7" id="KW-0862">Zinc</keyword>
<evidence type="ECO:0000256" key="4">
    <source>
        <dbReference type="ARBA" id="ARBA00022723"/>
    </source>
</evidence>
<dbReference type="GO" id="GO:0008270">
    <property type="term" value="F:zinc ion binding"/>
    <property type="evidence" value="ECO:0007669"/>
    <property type="project" value="UniProtKB-KW"/>
</dbReference>
<evidence type="ECO:0000256" key="2">
    <source>
        <dbReference type="ARBA" id="ARBA00012483"/>
    </source>
</evidence>
<dbReference type="SUPFAM" id="SSF57850">
    <property type="entry name" value="RING/U-box"/>
    <property type="match status" value="1"/>
</dbReference>
<feature type="compositionally biased region" description="Low complexity" evidence="9">
    <location>
        <begin position="224"/>
        <end position="239"/>
    </location>
</feature>
<feature type="compositionally biased region" description="Low complexity" evidence="9">
    <location>
        <begin position="248"/>
        <end position="263"/>
    </location>
</feature>
<evidence type="ECO:0000256" key="6">
    <source>
        <dbReference type="ARBA" id="ARBA00022786"/>
    </source>
</evidence>
<dbReference type="EMBL" id="LR881467">
    <property type="protein sequence ID" value="CAD5320994.1"/>
    <property type="molecule type" value="Genomic_DNA"/>
</dbReference>
<keyword evidence="4" id="KW-0479">Metal-binding</keyword>
<dbReference type="InterPro" id="IPR013083">
    <property type="entry name" value="Znf_RING/FYVE/PHD"/>
</dbReference>
<dbReference type="Proteomes" id="UP000516314">
    <property type="component" value="Chromosome 2"/>
</dbReference>
<proteinExistence type="predicted"/>
<protein>
    <recommendedName>
        <fullName evidence="2">RING-type E3 ubiquitin transferase</fullName>
        <ecNumber evidence="2">2.3.2.27</ecNumber>
    </recommendedName>
</protein>
<dbReference type="Pfam" id="PF14369">
    <property type="entry name" value="Zn_ribbon_19"/>
    <property type="match status" value="1"/>
</dbReference>
<dbReference type="PANTHER" id="PTHR15710">
    <property type="entry name" value="E3 UBIQUITIN-PROTEIN LIGASE PRAJA"/>
    <property type="match status" value="1"/>
</dbReference>
<comment type="catalytic activity">
    <reaction evidence="1">
        <text>S-ubiquitinyl-[E2 ubiquitin-conjugating enzyme]-L-cysteine + [acceptor protein]-L-lysine = [E2 ubiquitin-conjugating enzyme]-L-cysteine + N(6)-ubiquitinyl-[acceptor protein]-L-lysine.</text>
        <dbReference type="EC" id="2.3.2.27"/>
    </reaction>
</comment>
<dbReference type="PANTHER" id="PTHR15710:SF34">
    <property type="entry name" value="E3 UBIQUITIN-PROTEIN LIGASE RHC1A-RELATED"/>
    <property type="match status" value="1"/>
</dbReference>
<dbReference type="Gene3D" id="3.30.40.10">
    <property type="entry name" value="Zinc/RING finger domain, C3HC4 (zinc finger)"/>
    <property type="match status" value="1"/>
</dbReference>
<feature type="compositionally biased region" description="Polar residues" evidence="9">
    <location>
        <begin position="264"/>
        <end position="273"/>
    </location>
</feature>
<sequence length="301" mass="33721">MSSSRNTHWCHRCQRAVRLHGQEPVCSYCGGGFVEELDMAQASPFDMFRSHRGVVERDQTFDLMDAFSVFMRNRLAERSHDREIRGRTISSVEALFNGGSPGIGITRGNTGDYFFGPGLEELFEQLSAGTTRRGPPPAPRSAIDALPTIKIAQRHLRSSDSNCPVCKDEFELGSEAKQMPCNHIYHSDCIVPWLVQHNSCPVCRQELPSASGPSSSQNRTTPTRNYRSSSSSSSSNSRENGNERRNPFSSFWPFRSSGSSSSSTQNRGGTRNSDTSDENHNYHQQQHQQSYMGYSGWPFDY</sequence>
<keyword evidence="3" id="KW-0808">Transferase</keyword>
<evidence type="ECO:0000256" key="7">
    <source>
        <dbReference type="ARBA" id="ARBA00022833"/>
    </source>
</evidence>
<dbReference type="FunFam" id="3.30.40.10:FF:000022">
    <property type="entry name" value="E3 ubiquitin-protein ligase RING1-like"/>
    <property type="match status" value="1"/>
</dbReference>
<keyword evidence="5 8" id="KW-0863">Zinc-finger</keyword>
<feature type="domain" description="RING-type" evidence="10">
    <location>
        <begin position="163"/>
        <end position="204"/>
    </location>
</feature>
<evidence type="ECO:0000313" key="11">
    <source>
        <dbReference type="EMBL" id="CAD5320994.1"/>
    </source>
</evidence>
<dbReference type="GO" id="GO:0061630">
    <property type="term" value="F:ubiquitin protein ligase activity"/>
    <property type="evidence" value="ECO:0007669"/>
    <property type="project" value="UniProtKB-EC"/>
</dbReference>
<reference evidence="11 12" key="1">
    <citation type="submission" date="2020-09" db="EMBL/GenBank/DDBJ databases">
        <authorList>
            <person name="Ashkenazy H."/>
        </authorList>
    </citation>
    <scope>NUCLEOTIDE SEQUENCE [LARGE SCALE GENOMIC DNA]</scope>
    <source>
        <strain evidence="12">cv. Cdm-0</strain>
    </source>
</reference>
<evidence type="ECO:0000256" key="8">
    <source>
        <dbReference type="PROSITE-ProRule" id="PRU00175"/>
    </source>
</evidence>
<dbReference type="Pfam" id="PF13639">
    <property type="entry name" value="zf-RING_2"/>
    <property type="match status" value="1"/>
</dbReference>
<feature type="region of interest" description="Disordered" evidence="9">
    <location>
        <begin position="206"/>
        <end position="297"/>
    </location>
</feature>
<evidence type="ECO:0000256" key="5">
    <source>
        <dbReference type="ARBA" id="ARBA00022771"/>
    </source>
</evidence>
<dbReference type="SMART" id="SM00184">
    <property type="entry name" value="RING"/>
    <property type="match status" value="1"/>
</dbReference>
<dbReference type="InterPro" id="IPR039525">
    <property type="entry name" value="RNF126-like_zinc-ribbon"/>
</dbReference>
<evidence type="ECO:0000313" key="12">
    <source>
        <dbReference type="Proteomes" id="UP000516314"/>
    </source>
</evidence>
<name>A0A7G2ECX7_ARATH</name>
<dbReference type="InterPro" id="IPR001841">
    <property type="entry name" value="Znf_RING"/>
</dbReference>
<organism evidence="11 12">
    <name type="scientific">Arabidopsis thaliana</name>
    <name type="common">Mouse-ear cress</name>
    <dbReference type="NCBI Taxonomy" id="3702"/>
    <lineage>
        <taxon>Eukaryota</taxon>
        <taxon>Viridiplantae</taxon>
        <taxon>Streptophyta</taxon>
        <taxon>Embryophyta</taxon>
        <taxon>Tracheophyta</taxon>
        <taxon>Spermatophyta</taxon>
        <taxon>Magnoliopsida</taxon>
        <taxon>eudicotyledons</taxon>
        <taxon>Gunneridae</taxon>
        <taxon>Pentapetalae</taxon>
        <taxon>rosids</taxon>
        <taxon>malvids</taxon>
        <taxon>Brassicales</taxon>
        <taxon>Brassicaceae</taxon>
        <taxon>Camelineae</taxon>
        <taxon>Arabidopsis</taxon>
    </lineage>
</organism>
<accession>A0A7G2ECX7</accession>
<evidence type="ECO:0000256" key="1">
    <source>
        <dbReference type="ARBA" id="ARBA00000900"/>
    </source>
</evidence>
<gene>
    <name evidence="11" type="ORF">AT9943_LOCUS9082</name>
</gene>
<evidence type="ECO:0000259" key="10">
    <source>
        <dbReference type="PROSITE" id="PS50089"/>
    </source>
</evidence>
<dbReference type="CDD" id="cd16667">
    <property type="entry name" value="RING-H2_RNF126-like"/>
    <property type="match status" value="1"/>
</dbReference>
<dbReference type="EC" id="2.3.2.27" evidence="2"/>
<keyword evidence="6" id="KW-0833">Ubl conjugation pathway</keyword>
<feature type="compositionally biased region" description="Polar residues" evidence="9">
    <location>
        <begin position="211"/>
        <end position="223"/>
    </location>
</feature>